<dbReference type="EMBL" id="BQNB010010993">
    <property type="protein sequence ID" value="GJS84680.1"/>
    <property type="molecule type" value="Genomic_DNA"/>
</dbReference>
<comment type="caution">
    <text evidence="1">The sequence shown here is derived from an EMBL/GenBank/DDBJ whole genome shotgun (WGS) entry which is preliminary data.</text>
</comment>
<protein>
    <submittedName>
        <fullName evidence="1">Uncharacterized protein</fullName>
    </submittedName>
</protein>
<keyword evidence="2" id="KW-1185">Reference proteome</keyword>
<name>A0ABQ4Z4F4_9ASTR</name>
<accession>A0ABQ4Z4F4</accession>
<reference evidence="1" key="1">
    <citation type="journal article" date="2022" name="Int. J. Mol. Sci.">
        <title>Draft Genome of Tanacetum Coccineum: Genomic Comparison of Closely Related Tanacetum-Family Plants.</title>
        <authorList>
            <person name="Yamashiro T."/>
            <person name="Shiraishi A."/>
            <person name="Nakayama K."/>
            <person name="Satake H."/>
        </authorList>
    </citation>
    <scope>NUCLEOTIDE SEQUENCE</scope>
</reference>
<reference evidence="1" key="2">
    <citation type="submission" date="2022-01" db="EMBL/GenBank/DDBJ databases">
        <authorList>
            <person name="Yamashiro T."/>
            <person name="Shiraishi A."/>
            <person name="Satake H."/>
            <person name="Nakayama K."/>
        </authorList>
    </citation>
    <scope>NUCLEOTIDE SEQUENCE</scope>
</reference>
<evidence type="ECO:0000313" key="2">
    <source>
        <dbReference type="Proteomes" id="UP001151760"/>
    </source>
</evidence>
<proteinExistence type="predicted"/>
<gene>
    <name evidence="1" type="ORF">Tco_0751221</name>
</gene>
<dbReference type="Proteomes" id="UP001151760">
    <property type="component" value="Unassembled WGS sequence"/>
</dbReference>
<organism evidence="1 2">
    <name type="scientific">Tanacetum coccineum</name>
    <dbReference type="NCBI Taxonomy" id="301880"/>
    <lineage>
        <taxon>Eukaryota</taxon>
        <taxon>Viridiplantae</taxon>
        <taxon>Streptophyta</taxon>
        <taxon>Embryophyta</taxon>
        <taxon>Tracheophyta</taxon>
        <taxon>Spermatophyta</taxon>
        <taxon>Magnoliopsida</taxon>
        <taxon>eudicotyledons</taxon>
        <taxon>Gunneridae</taxon>
        <taxon>Pentapetalae</taxon>
        <taxon>asterids</taxon>
        <taxon>campanulids</taxon>
        <taxon>Asterales</taxon>
        <taxon>Asteraceae</taxon>
        <taxon>Asteroideae</taxon>
        <taxon>Anthemideae</taxon>
        <taxon>Anthemidinae</taxon>
        <taxon>Tanacetum</taxon>
    </lineage>
</organism>
<sequence>MKMEILHEPTSNKLMVVTHWFTHIVLSALRRSDNENMLSRSSRIRSDKVLKLKKFKKDALLKAFQDYQIKKGEHVGPEVTSSRDGKVYKMAKRDYAWLMISRSSKITFMPRQKN</sequence>
<evidence type="ECO:0000313" key="1">
    <source>
        <dbReference type="EMBL" id="GJS84680.1"/>
    </source>
</evidence>